<evidence type="ECO:0000313" key="1">
    <source>
        <dbReference type="EMBL" id="OAY69867.1"/>
    </source>
</evidence>
<proteinExistence type="predicted"/>
<dbReference type="PANTHER" id="PTHR46201:SF9">
    <property type="entry name" value="PHD FINGER PROTEIN MALE MEIOCYTE DEATH 1"/>
    <property type="match status" value="1"/>
</dbReference>
<dbReference type="EMBL" id="LSRQ01004207">
    <property type="protein sequence ID" value="OAY69867.1"/>
    <property type="molecule type" value="Genomic_DNA"/>
</dbReference>
<name>A0A199UYH4_ANACO</name>
<dbReference type="STRING" id="4615.A0A199UYH4"/>
<reference evidence="1 2" key="1">
    <citation type="journal article" date="2016" name="DNA Res.">
        <title>The draft genome of MD-2 pineapple using hybrid error correction of long reads.</title>
        <authorList>
            <person name="Redwan R.M."/>
            <person name="Saidin A."/>
            <person name="Kumar S.V."/>
        </authorList>
    </citation>
    <scope>NUCLEOTIDE SEQUENCE [LARGE SCALE GENOMIC DNA]</scope>
    <source>
        <strain evidence="2">cv. MD2</strain>
        <tissue evidence="1">Leaf</tissue>
    </source>
</reference>
<protein>
    <submittedName>
        <fullName evidence="1">PHD finger protein MALE MEIOCYTE DEATH 1</fullName>
    </submittedName>
</protein>
<sequence length="230" mass="27173">MFSSLDLLDHVAYHVRVRDHDQHHAHQKAPRSRTVCVAVEELKRRADLAVEELKRRADLSDRPRSPSTPKINNITCSSWILRYWCWCRCRVRNISIRRADPIHIRLISQEIPQVLEEFGDVMPHELVAQALQRRAVYHKIEFEPRRAEEERTPTRHRMRPCSHSFLSPCHGESTIRVEDVSYKRSMDPRLLHGVTYGYPWFGRWGYRFCYGSFGVTKQNSERAIDILSEL</sequence>
<dbReference type="Proteomes" id="UP000092600">
    <property type="component" value="Unassembled WGS sequence"/>
</dbReference>
<evidence type="ECO:0000313" key="2">
    <source>
        <dbReference type="Proteomes" id="UP000092600"/>
    </source>
</evidence>
<comment type="caution">
    <text evidence="1">The sequence shown here is derived from an EMBL/GenBank/DDBJ whole genome shotgun (WGS) entry which is preliminary data.</text>
</comment>
<organism evidence="1 2">
    <name type="scientific">Ananas comosus</name>
    <name type="common">Pineapple</name>
    <name type="synonym">Ananas ananas</name>
    <dbReference type="NCBI Taxonomy" id="4615"/>
    <lineage>
        <taxon>Eukaryota</taxon>
        <taxon>Viridiplantae</taxon>
        <taxon>Streptophyta</taxon>
        <taxon>Embryophyta</taxon>
        <taxon>Tracheophyta</taxon>
        <taxon>Spermatophyta</taxon>
        <taxon>Magnoliopsida</taxon>
        <taxon>Liliopsida</taxon>
        <taxon>Poales</taxon>
        <taxon>Bromeliaceae</taxon>
        <taxon>Bromelioideae</taxon>
        <taxon>Ananas</taxon>
    </lineage>
</organism>
<accession>A0A199UYH4</accession>
<dbReference type="PANTHER" id="PTHR46201">
    <property type="entry name" value="PHD FINGER PROTEIN MALE MEIOCYTE DEATH 1-RELATED"/>
    <property type="match status" value="1"/>
</dbReference>
<gene>
    <name evidence="1" type="ORF">ACMD2_25798</name>
</gene>
<dbReference type="AlphaFoldDB" id="A0A199UYH4"/>